<dbReference type="Pfam" id="PF00353">
    <property type="entry name" value="HemolysinCabind"/>
    <property type="match status" value="3"/>
</dbReference>
<name>B4REV8_PHEZH</name>
<dbReference type="AlphaFoldDB" id="B4REV8"/>
<dbReference type="InterPro" id="IPR035940">
    <property type="entry name" value="CAP_sf"/>
</dbReference>
<feature type="region of interest" description="Disordered" evidence="1">
    <location>
        <begin position="235"/>
        <end position="268"/>
    </location>
</feature>
<dbReference type="HOGENOM" id="CLU_049309_0_0_5"/>
<dbReference type="Gene3D" id="2.60.40.1120">
    <property type="entry name" value="Carboxypeptidase-like, regulatory domain"/>
    <property type="match status" value="1"/>
</dbReference>
<dbReference type="Gene3D" id="2.150.10.10">
    <property type="entry name" value="Serralysin-like metalloprotease, C-terminal"/>
    <property type="match status" value="2"/>
</dbReference>
<dbReference type="Pfam" id="PF13620">
    <property type="entry name" value="CarboxypepD_reg"/>
    <property type="match status" value="1"/>
</dbReference>
<dbReference type="InterPro" id="IPR001343">
    <property type="entry name" value="Hemolysn_Ca-bd"/>
</dbReference>
<dbReference type="PANTHER" id="PTHR31157:SF1">
    <property type="entry name" value="SCP DOMAIN-CONTAINING PROTEIN"/>
    <property type="match status" value="1"/>
</dbReference>
<dbReference type="Pfam" id="PF00188">
    <property type="entry name" value="CAP"/>
    <property type="match status" value="1"/>
</dbReference>
<dbReference type="RefSeq" id="WP_012521094.1">
    <property type="nucleotide sequence ID" value="NC_011144.1"/>
</dbReference>
<dbReference type="InterPro" id="IPR008969">
    <property type="entry name" value="CarboxyPept-like_regulatory"/>
</dbReference>
<dbReference type="SUPFAM" id="SSF49464">
    <property type="entry name" value="Carboxypeptidase regulatory domain-like"/>
    <property type="match status" value="1"/>
</dbReference>
<dbReference type="SUPFAM" id="SSF51120">
    <property type="entry name" value="beta-Roll"/>
    <property type="match status" value="1"/>
</dbReference>
<dbReference type="InterPro" id="IPR011049">
    <property type="entry name" value="Serralysin-like_metalloprot_C"/>
</dbReference>
<dbReference type="SUPFAM" id="SSF55797">
    <property type="entry name" value="PR-1-like"/>
    <property type="match status" value="1"/>
</dbReference>
<proteinExistence type="predicted"/>
<reference evidence="3 4" key="1">
    <citation type="journal article" date="2008" name="BMC Genomics">
        <title>Complete genome of Phenylobacterium zucineum - a novel facultative intracellular bacterium isolated from human erythroleukemia cell line K562.</title>
        <authorList>
            <person name="Luo Y."/>
            <person name="Xu X."/>
            <person name="Ding Z."/>
            <person name="Liu Z."/>
            <person name="Zhang B."/>
            <person name="Yan Z."/>
            <person name="Sun J."/>
            <person name="Hu S."/>
            <person name="Hu X."/>
        </authorList>
    </citation>
    <scope>NUCLEOTIDE SEQUENCE [LARGE SCALE GENOMIC DNA]</scope>
    <source>
        <strain evidence="3 4">HLK1</strain>
    </source>
</reference>
<dbReference type="Proteomes" id="UP000001868">
    <property type="component" value="Chromosome"/>
</dbReference>
<dbReference type="KEGG" id="pzu:PHZ_c0532"/>
<dbReference type="PANTHER" id="PTHR31157">
    <property type="entry name" value="SCP DOMAIN-CONTAINING PROTEIN"/>
    <property type="match status" value="1"/>
</dbReference>
<evidence type="ECO:0000256" key="1">
    <source>
        <dbReference type="SAM" id="MobiDB-lite"/>
    </source>
</evidence>
<accession>B4REV8</accession>
<dbReference type="eggNOG" id="COG2340">
    <property type="taxonomic scope" value="Bacteria"/>
</dbReference>
<feature type="domain" description="SCP" evidence="2">
    <location>
        <begin position="12"/>
        <end position="142"/>
    </location>
</feature>
<evidence type="ECO:0000313" key="4">
    <source>
        <dbReference type="Proteomes" id="UP000001868"/>
    </source>
</evidence>
<dbReference type="STRING" id="450851.PHZ_c0532"/>
<keyword evidence="4" id="KW-1185">Reference proteome</keyword>
<evidence type="ECO:0000259" key="2">
    <source>
        <dbReference type="Pfam" id="PF00188"/>
    </source>
</evidence>
<sequence>MSAPTPYEQYMLELVNAERAAAGVQPLAFDFLLNDSAELHSQWMIANDTFSHTGAGGSTPTDRMVAAGYQLTGSWTTGENLAWQSLRGAAGIQDDVADLHVGLMNSPGHRANILNGNFRQVGIGIETGEYQGWQGVFATQNFAKTGSAYFITGVAFDDLDGDVFYDPGEGLGGINVTVTSAATGQAVSALTYGSGGYEVAVAPGTYTVTFSGGGFAASSRTVSVGSANVKVDWADPPLGAGGGAPTPGNDDLTGTPLHGGAGNDTLTGTSGENYLRGDAGDDRLVGGPLFDDLHGNIGNDTVYGGAGGDWVVGGQGHDQLFGDDGHDAVLGNLGNDVLLGGTGNDVMRGGQGDDAVTGGAGDDWLAGDRGSDTLAGARGADTFHSFAGAGLDHILDFNFAEGDRLNLVAGSGYNAYQSGADVIVDVADGRIVLAGVSMSSLGEGWIYLG</sequence>
<evidence type="ECO:0000313" key="3">
    <source>
        <dbReference type="EMBL" id="ACG76946.1"/>
    </source>
</evidence>
<protein>
    <recommendedName>
        <fullName evidence="2">SCP domain-containing protein</fullName>
    </recommendedName>
</protein>
<organism evidence="3 4">
    <name type="scientific">Phenylobacterium zucineum (strain HLK1)</name>
    <dbReference type="NCBI Taxonomy" id="450851"/>
    <lineage>
        <taxon>Bacteria</taxon>
        <taxon>Pseudomonadati</taxon>
        <taxon>Pseudomonadota</taxon>
        <taxon>Alphaproteobacteria</taxon>
        <taxon>Caulobacterales</taxon>
        <taxon>Caulobacteraceae</taxon>
        <taxon>Phenylobacterium</taxon>
    </lineage>
</organism>
<dbReference type="PRINTS" id="PR00313">
    <property type="entry name" value="CABNDNGRPT"/>
</dbReference>
<dbReference type="EMBL" id="CP000747">
    <property type="protein sequence ID" value="ACG76946.1"/>
    <property type="molecule type" value="Genomic_DNA"/>
</dbReference>
<dbReference type="Gene3D" id="3.40.33.10">
    <property type="entry name" value="CAP"/>
    <property type="match status" value="1"/>
</dbReference>
<dbReference type="InterPro" id="IPR014044">
    <property type="entry name" value="CAP_dom"/>
</dbReference>
<dbReference type="GO" id="GO:0005509">
    <property type="term" value="F:calcium ion binding"/>
    <property type="evidence" value="ECO:0007669"/>
    <property type="project" value="InterPro"/>
</dbReference>
<dbReference type="eggNOG" id="COG2931">
    <property type="taxonomic scope" value="Bacteria"/>
</dbReference>
<gene>
    <name evidence="3" type="ordered locus">PHZ_c0532</name>
</gene>
<dbReference type="CDD" id="cd05379">
    <property type="entry name" value="CAP_bacterial"/>
    <property type="match status" value="1"/>
</dbReference>